<organism evidence="1 2">
    <name type="scientific">Agromyces tropicus</name>
    <dbReference type="NCBI Taxonomy" id="555371"/>
    <lineage>
        <taxon>Bacteria</taxon>
        <taxon>Bacillati</taxon>
        <taxon>Actinomycetota</taxon>
        <taxon>Actinomycetes</taxon>
        <taxon>Micrococcales</taxon>
        <taxon>Microbacteriaceae</taxon>
        <taxon>Agromyces</taxon>
    </lineage>
</organism>
<comment type="caution">
    <text evidence="1">The sequence shown here is derived from an EMBL/GenBank/DDBJ whole genome shotgun (WGS) entry which is preliminary data.</text>
</comment>
<reference evidence="1 2" key="1">
    <citation type="journal article" date="2019" name="Int. J. Syst. Evol. Microbiol.">
        <title>The Global Catalogue of Microorganisms (GCM) 10K type strain sequencing project: providing services to taxonomists for standard genome sequencing and annotation.</title>
        <authorList>
            <consortium name="The Broad Institute Genomics Platform"/>
            <consortium name="The Broad Institute Genome Sequencing Center for Infectious Disease"/>
            <person name="Wu L."/>
            <person name="Ma J."/>
        </authorList>
    </citation>
    <scope>NUCLEOTIDE SEQUENCE [LARGE SCALE GENOMIC DNA]</scope>
    <source>
        <strain evidence="1 2">JCM 15672</strain>
    </source>
</reference>
<accession>A0ABN2TW33</accession>
<protein>
    <submittedName>
        <fullName evidence="1">Uncharacterized protein</fullName>
    </submittedName>
</protein>
<gene>
    <name evidence="1" type="ORF">GCM10009819_00730</name>
</gene>
<dbReference type="Proteomes" id="UP001501196">
    <property type="component" value="Unassembled WGS sequence"/>
</dbReference>
<sequence>MTVHMMPARVSSALMTSSSPQPILAVLVRASRVCVRMVDLLALPGVSAKGGRAEGRSRILSGTATALGRT</sequence>
<dbReference type="EMBL" id="BAAAPW010000001">
    <property type="protein sequence ID" value="GAA2022056.1"/>
    <property type="molecule type" value="Genomic_DNA"/>
</dbReference>
<name>A0ABN2TW33_9MICO</name>
<evidence type="ECO:0000313" key="1">
    <source>
        <dbReference type="EMBL" id="GAA2022056.1"/>
    </source>
</evidence>
<evidence type="ECO:0000313" key="2">
    <source>
        <dbReference type="Proteomes" id="UP001501196"/>
    </source>
</evidence>
<keyword evidence="2" id="KW-1185">Reference proteome</keyword>
<proteinExistence type="predicted"/>